<dbReference type="Gene3D" id="2.60.40.420">
    <property type="entry name" value="Cupredoxins - blue copper proteins"/>
    <property type="match status" value="1"/>
</dbReference>
<dbReference type="Proteomes" id="UP000002774">
    <property type="component" value="Chromosome"/>
</dbReference>
<dbReference type="InterPro" id="IPR036257">
    <property type="entry name" value="Cyt_c_oxidase_su2_TM_sf"/>
</dbReference>
<dbReference type="GO" id="GO:0005886">
    <property type="term" value="C:plasma membrane"/>
    <property type="evidence" value="ECO:0007669"/>
    <property type="project" value="UniProtKB-SubCell"/>
</dbReference>
<keyword evidence="8 12" id="KW-1133">Transmembrane helix</keyword>
<dbReference type="Pfam" id="PF02790">
    <property type="entry name" value="COX2_TM"/>
    <property type="match status" value="1"/>
</dbReference>
<name>H1Y2I8_9SPHI</name>
<keyword evidence="4 10" id="KW-0679">Respiratory chain</keyword>
<dbReference type="InterPro" id="IPR045187">
    <property type="entry name" value="CcO_II"/>
</dbReference>
<dbReference type="Gene3D" id="1.10.287.90">
    <property type="match status" value="1"/>
</dbReference>
<keyword evidence="9 12" id="KW-0472">Membrane</keyword>
<feature type="transmembrane region" description="Helical" evidence="12">
    <location>
        <begin position="66"/>
        <end position="87"/>
    </location>
</feature>
<keyword evidence="11" id="KW-0479">Metal-binding</keyword>
<evidence type="ECO:0000256" key="5">
    <source>
        <dbReference type="ARBA" id="ARBA00022692"/>
    </source>
</evidence>
<evidence type="ECO:0000313" key="16">
    <source>
        <dbReference type="EMBL" id="EHQ28036.1"/>
    </source>
</evidence>
<keyword evidence="6" id="KW-1278">Translocase</keyword>
<evidence type="ECO:0000259" key="15">
    <source>
        <dbReference type="PROSITE" id="PS50999"/>
    </source>
</evidence>
<evidence type="ECO:0000256" key="1">
    <source>
        <dbReference type="ARBA" id="ARBA00004141"/>
    </source>
</evidence>
<keyword evidence="13" id="KW-0732">Signal</keyword>
<protein>
    <recommendedName>
        <fullName evidence="11">Cytochrome c oxidase subunit 2</fullName>
        <ecNumber evidence="11">7.1.1.9</ecNumber>
    </recommendedName>
</protein>
<comment type="cofactor">
    <cofactor evidence="11">
        <name>Cu cation</name>
        <dbReference type="ChEBI" id="CHEBI:23378"/>
    </cofactor>
    <text evidence="11">Binds a copper A center.</text>
</comment>
<keyword evidence="3 10" id="KW-0813">Transport</keyword>
<keyword evidence="17" id="KW-1185">Reference proteome</keyword>
<dbReference type="InterPro" id="IPR008972">
    <property type="entry name" value="Cupredoxin"/>
</dbReference>
<dbReference type="Pfam" id="PF00116">
    <property type="entry name" value="COX2"/>
    <property type="match status" value="1"/>
</dbReference>
<dbReference type="InterPro" id="IPR002429">
    <property type="entry name" value="CcO_II-like_C"/>
</dbReference>
<dbReference type="HOGENOM" id="CLU_036876_4_1_10"/>
<proteinExistence type="inferred from homology"/>
<dbReference type="GO" id="GO:0004129">
    <property type="term" value="F:cytochrome-c oxidase activity"/>
    <property type="evidence" value="ECO:0007669"/>
    <property type="project" value="UniProtKB-EC"/>
</dbReference>
<dbReference type="AlphaFoldDB" id="H1Y2I8"/>
<feature type="domain" description="Cytochrome oxidase subunit II transmembrane region profile" evidence="15">
    <location>
        <begin position="127"/>
        <end position="222"/>
    </location>
</feature>
<dbReference type="STRING" id="714943.Mucpa_3945"/>
<comment type="similarity">
    <text evidence="2 10">Belongs to the cytochrome c oxidase subunit 2 family.</text>
</comment>
<feature type="domain" description="Cytochrome oxidase subunit II copper A binding" evidence="14">
    <location>
        <begin position="228"/>
        <end position="380"/>
    </location>
</feature>
<evidence type="ECO:0000256" key="3">
    <source>
        <dbReference type="ARBA" id="ARBA00022448"/>
    </source>
</evidence>
<dbReference type="GO" id="GO:0005507">
    <property type="term" value="F:copper ion binding"/>
    <property type="evidence" value="ECO:0007669"/>
    <property type="project" value="InterPro"/>
</dbReference>
<dbReference type="PROSITE" id="PS50857">
    <property type="entry name" value="COX2_CUA"/>
    <property type="match status" value="1"/>
</dbReference>
<dbReference type="EC" id="7.1.1.9" evidence="11"/>
<accession>H1Y2I8</accession>
<dbReference type="eggNOG" id="COG1622">
    <property type="taxonomic scope" value="Bacteria"/>
</dbReference>
<keyword evidence="11" id="KW-0186">Copper</keyword>
<evidence type="ECO:0000256" key="2">
    <source>
        <dbReference type="ARBA" id="ARBA00007866"/>
    </source>
</evidence>
<dbReference type="GO" id="GO:0042773">
    <property type="term" value="P:ATP synthesis coupled electron transport"/>
    <property type="evidence" value="ECO:0007669"/>
    <property type="project" value="TreeGrafter"/>
</dbReference>
<gene>
    <name evidence="16" type="ORF">Mucpa_3945</name>
</gene>
<evidence type="ECO:0000256" key="6">
    <source>
        <dbReference type="ARBA" id="ARBA00022967"/>
    </source>
</evidence>
<keyword evidence="5 10" id="KW-0812">Transmembrane</keyword>
<evidence type="ECO:0000259" key="14">
    <source>
        <dbReference type="PROSITE" id="PS50857"/>
    </source>
</evidence>
<feature type="transmembrane region" description="Helical" evidence="12">
    <location>
        <begin position="148"/>
        <end position="174"/>
    </location>
</feature>
<dbReference type="EMBL" id="CM001403">
    <property type="protein sequence ID" value="EHQ28036.1"/>
    <property type="molecule type" value="Genomic_DNA"/>
</dbReference>
<comment type="function">
    <text evidence="11">Subunits I and II form the functional core of the enzyme complex. Electrons originating in cytochrome c are transferred via heme a and Cu(A) to the binuclear center formed by heme a3 and Cu(B).</text>
</comment>
<reference evidence="16" key="1">
    <citation type="submission" date="2011-09" db="EMBL/GenBank/DDBJ databases">
        <title>The permanent draft genome of Mucilaginibacter paludis DSM 18603.</title>
        <authorList>
            <consortium name="US DOE Joint Genome Institute (JGI-PGF)"/>
            <person name="Lucas S."/>
            <person name="Han J."/>
            <person name="Lapidus A."/>
            <person name="Bruce D."/>
            <person name="Goodwin L."/>
            <person name="Pitluck S."/>
            <person name="Peters L."/>
            <person name="Kyrpides N."/>
            <person name="Mavromatis K."/>
            <person name="Ivanova N."/>
            <person name="Mikhailova N."/>
            <person name="Held B."/>
            <person name="Detter J.C."/>
            <person name="Tapia R."/>
            <person name="Han C."/>
            <person name="Land M."/>
            <person name="Hauser L."/>
            <person name="Markowitz V."/>
            <person name="Cheng J.-F."/>
            <person name="Hugenholtz P."/>
            <person name="Woyke T."/>
            <person name="Wu D."/>
            <person name="Tindall B."/>
            <person name="Brambilla E."/>
            <person name="Klenk H.-P."/>
            <person name="Eisen J.A."/>
        </authorList>
    </citation>
    <scope>NUCLEOTIDE SEQUENCE [LARGE SCALE GENOMIC DNA]</scope>
    <source>
        <strain evidence="16">DSM 18603</strain>
    </source>
</reference>
<evidence type="ECO:0000256" key="12">
    <source>
        <dbReference type="SAM" id="Phobius"/>
    </source>
</evidence>
<dbReference type="PANTHER" id="PTHR22888">
    <property type="entry name" value="CYTOCHROME C OXIDASE, SUBUNIT II"/>
    <property type="match status" value="1"/>
</dbReference>
<feature type="signal peptide" evidence="13">
    <location>
        <begin position="1"/>
        <end position="42"/>
    </location>
</feature>
<evidence type="ECO:0000256" key="9">
    <source>
        <dbReference type="ARBA" id="ARBA00023136"/>
    </source>
</evidence>
<keyword evidence="7 10" id="KW-0249">Electron transport</keyword>
<evidence type="ECO:0000256" key="7">
    <source>
        <dbReference type="ARBA" id="ARBA00022982"/>
    </source>
</evidence>
<evidence type="ECO:0000256" key="11">
    <source>
        <dbReference type="RuleBase" id="RU004024"/>
    </source>
</evidence>
<feature type="chain" id="PRO_5003556988" description="Cytochrome c oxidase subunit 2" evidence="13">
    <location>
        <begin position="43"/>
        <end position="413"/>
    </location>
</feature>
<dbReference type="SUPFAM" id="SSF49503">
    <property type="entry name" value="Cupredoxins"/>
    <property type="match status" value="1"/>
</dbReference>
<dbReference type="PANTHER" id="PTHR22888:SF9">
    <property type="entry name" value="CYTOCHROME C OXIDASE SUBUNIT 2"/>
    <property type="match status" value="1"/>
</dbReference>
<dbReference type="PROSITE" id="PS50999">
    <property type="entry name" value="COX2_TM"/>
    <property type="match status" value="1"/>
</dbReference>
<dbReference type="SUPFAM" id="SSF81464">
    <property type="entry name" value="Cytochrome c oxidase subunit II-like, transmembrane region"/>
    <property type="match status" value="1"/>
</dbReference>
<evidence type="ECO:0000256" key="4">
    <source>
        <dbReference type="ARBA" id="ARBA00022660"/>
    </source>
</evidence>
<evidence type="ECO:0000313" key="17">
    <source>
        <dbReference type="Proteomes" id="UP000002774"/>
    </source>
</evidence>
<sequence length="413" mass="46515">MYSPDQNTKKEYIMAFKKLINFKTLSSAFAAMLLFTTNMVMAQDTAQTATTLSTDDAAKSAMWIGVGYYVLLVLLLAVIIGIVGKILRVYDLTQQIQGKKSMNWNNILGVMFIIFLIVGLYGAYWSFTVQGAMLLPEAASIHGVKTDTMFYVTFGITVTVFVITQILLFGFSFRYRATGKRKAYFYPHNNTIEKIWTVVPAIVLTILVITGFFTWKEITNSVDAKGSPASIDIDVTGHQFAWELRYPGKDGKLGAKNYRLVTGTNKLGINYQDKHSFDDLAADTLVIPVNKSIRLNILAQDVIHSVYMPHFRLQLNAVPGLPTFFKFTPTITTADMRSKVDNPKFEYLLYCNKICGGGHYNMQKVVRVVTDAEYNQWLSKQKPYLNDQLKKELKMADNGQTKQAAPNRLALNN</sequence>
<comment type="subcellular location">
    <subcellularLocation>
        <location evidence="10">Cell membrane</location>
        <topology evidence="10">Multi-pass membrane protein</topology>
    </subcellularLocation>
    <subcellularLocation>
        <location evidence="1">Membrane</location>
        <topology evidence="1">Multi-pass membrane protein</topology>
    </subcellularLocation>
</comment>
<feature type="transmembrane region" description="Helical" evidence="12">
    <location>
        <begin position="107"/>
        <end position="128"/>
    </location>
</feature>
<evidence type="ECO:0000256" key="13">
    <source>
        <dbReference type="SAM" id="SignalP"/>
    </source>
</evidence>
<evidence type="ECO:0000256" key="8">
    <source>
        <dbReference type="ARBA" id="ARBA00022989"/>
    </source>
</evidence>
<dbReference type="InterPro" id="IPR011759">
    <property type="entry name" value="Cyt_c_oxidase_su2_TM_dom"/>
</dbReference>
<evidence type="ECO:0000256" key="10">
    <source>
        <dbReference type="RuleBase" id="RU000456"/>
    </source>
</evidence>
<comment type="catalytic activity">
    <reaction evidence="11">
        <text>4 Fe(II)-[cytochrome c] + O2 + 8 H(+)(in) = 4 Fe(III)-[cytochrome c] + 2 H2O + 4 H(+)(out)</text>
        <dbReference type="Rhea" id="RHEA:11436"/>
        <dbReference type="Rhea" id="RHEA-COMP:10350"/>
        <dbReference type="Rhea" id="RHEA-COMP:14399"/>
        <dbReference type="ChEBI" id="CHEBI:15377"/>
        <dbReference type="ChEBI" id="CHEBI:15378"/>
        <dbReference type="ChEBI" id="CHEBI:15379"/>
        <dbReference type="ChEBI" id="CHEBI:29033"/>
        <dbReference type="ChEBI" id="CHEBI:29034"/>
        <dbReference type="EC" id="7.1.1.9"/>
    </reaction>
</comment>
<organism evidence="16 17">
    <name type="scientific">Mucilaginibacter paludis DSM 18603</name>
    <dbReference type="NCBI Taxonomy" id="714943"/>
    <lineage>
        <taxon>Bacteria</taxon>
        <taxon>Pseudomonadati</taxon>
        <taxon>Bacteroidota</taxon>
        <taxon>Sphingobacteriia</taxon>
        <taxon>Sphingobacteriales</taxon>
        <taxon>Sphingobacteriaceae</taxon>
        <taxon>Mucilaginibacter</taxon>
    </lineage>
</organism>
<feature type="transmembrane region" description="Helical" evidence="12">
    <location>
        <begin position="195"/>
        <end position="215"/>
    </location>
</feature>